<dbReference type="CDD" id="cd08646">
    <property type="entry name" value="FMT_core_Met-tRNA-FMT_N"/>
    <property type="match status" value="1"/>
</dbReference>
<dbReference type="EMBL" id="KN832871">
    <property type="protein sequence ID" value="KIN06543.1"/>
    <property type="molecule type" value="Genomic_DNA"/>
</dbReference>
<dbReference type="PANTHER" id="PTHR11138:SF5">
    <property type="entry name" value="METHIONYL-TRNA FORMYLTRANSFERASE, MITOCHONDRIAL"/>
    <property type="match status" value="1"/>
</dbReference>
<dbReference type="Pfam" id="PF00551">
    <property type="entry name" value="Formyl_trans_N"/>
    <property type="match status" value="1"/>
</dbReference>
<dbReference type="FunCoup" id="A0A0C3DWP4">
    <property type="interactions" value="285"/>
</dbReference>
<evidence type="ECO:0000313" key="4">
    <source>
        <dbReference type="Proteomes" id="UP000054321"/>
    </source>
</evidence>
<dbReference type="OrthoDB" id="10268103at2759"/>
<evidence type="ECO:0000259" key="2">
    <source>
        <dbReference type="Pfam" id="PF00551"/>
    </source>
</evidence>
<dbReference type="EC" id="2.1.2.9" evidence="1"/>
<accession>A0A0C3DWP4</accession>
<keyword evidence="4" id="KW-1185">Reference proteome</keyword>
<dbReference type="PANTHER" id="PTHR11138">
    <property type="entry name" value="METHIONYL-TRNA FORMYLTRANSFERASE"/>
    <property type="match status" value="1"/>
</dbReference>
<dbReference type="InParanoid" id="A0A0C3DWP4"/>
<dbReference type="Gene3D" id="3.40.50.12230">
    <property type="match status" value="1"/>
</dbReference>
<evidence type="ECO:0000256" key="1">
    <source>
        <dbReference type="ARBA" id="ARBA00012261"/>
    </source>
</evidence>
<feature type="domain" description="Formyl transferase N-terminal" evidence="2">
    <location>
        <begin position="46"/>
        <end position="221"/>
    </location>
</feature>
<dbReference type="HOGENOM" id="CLU_033347_0_2_1"/>
<name>A0A0C3DWP4_OIDMZ</name>
<sequence>MRCLRYVVRKPAFTHFSSCSARYYSTTKTSKPLRILFCGSEEFSAASLKALHEEQIQNPGLIQSIDVLIRPGKPFGRNFKTIREVPLKTTASLLGLKVYERDTFTGWDLPKAKGGPINLIIAVSFGLFVPPRILNSVEYGGLNVHPSLLPEFRGPAPLQYSIMHGLPKTGVTLQTLDPKAFDQGTILAQSLSIPIPNYKTTTYGELRDFLAPKAAEMLIQVLRDRAFVPPLQDVGWYKSTKPIHAYKISAADKEIKWHEWTSVMVDRQYRAVGRLWNNIRVNIVEKKHVLFDNFEVVPKPAIFKEWIHGRKYDEKTGHLLPQKSDEQVRFFVYEAEGNKVMAQMYIEDGEAIILCCGMDRVDCVKVRRMTVGGESSKPAAQVTRQFKGRELWQLIRGARNVGGMSAQPREELTIRKYVSRKEIEAI</sequence>
<dbReference type="AlphaFoldDB" id="A0A0C3DWP4"/>
<evidence type="ECO:0000313" key="3">
    <source>
        <dbReference type="EMBL" id="KIN06543.1"/>
    </source>
</evidence>
<dbReference type="GO" id="GO:0005739">
    <property type="term" value="C:mitochondrion"/>
    <property type="evidence" value="ECO:0007669"/>
    <property type="project" value="TreeGrafter"/>
</dbReference>
<dbReference type="SUPFAM" id="SSF53328">
    <property type="entry name" value="Formyltransferase"/>
    <property type="match status" value="1"/>
</dbReference>
<dbReference type="GO" id="GO:0004479">
    <property type="term" value="F:methionyl-tRNA formyltransferase activity"/>
    <property type="evidence" value="ECO:0007669"/>
    <property type="project" value="UniProtKB-EC"/>
</dbReference>
<dbReference type="InterPro" id="IPR002376">
    <property type="entry name" value="Formyl_transf_N"/>
</dbReference>
<dbReference type="InterPro" id="IPR041711">
    <property type="entry name" value="Met-tRNA-FMT_N"/>
</dbReference>
<reference evidence="4" key="2">
    <citation type="submission" date="2015-01" db="EMBL/GenBank/DDBJ databases">
        <title>Evolutionary Origins and Diversification of the Mycorrhizal Mutualists.</title>
        <authorList>
            <consortium name="DOE Joint Genome Institute"/>
            <consortium name="Mycorrhizal Genomics Consortium"/>
            <person name="Kohler A."/>
            <person name="Kuo A."/>
            <person name="Nagy L.G."/>
            <person name="Floudas D."/>
            <person name="Copeland A."/>
            <person name="Barry K.W."/>
            <person name="Cichocki N."/>
            <person name="Veneault-Fourrey C."/>
            <person name="LaButti K."/>
            <person name="Lindquist E.A."/>
            <person name="Lipzen A."/>
            <person name="Lundell T."/>
            <person name="Morin E."/>
            <person name="Murat C."/>
            <person name="Riley R."/>
            <person name="Ohm R."/>
            <person name="Sun H."/>
            <person name="Tunlid A."/>
            <person name="Henrissat B."/>
            <person name="Grigoriev I.V."/>
            <person name="Hibbett D.S."/>
            <person name="Martin F."/>
        </authorList>
    </citation>
    <scope>NUCLEOTIDE SEQUENCE [LARGE SCALE GENOMIC DNA]</scope>
    <source>
        <strain evidence="4">Zn</strain>
    </source>
</reference>
<dbReference type="Proteomes" id="UP000054321">
    <property type="component" value="Unassembled WGS sequence"/>
</dbReference>
<reference evidence="3 4" key="1">
    <citation type="submission" date="2014-04" db="EMBL/GenBank/DDBJ databases">
        <authorList>
            <consortium name="DOE Joint Genome Institute"/>
            <person name="Kuo A."/>
            <person name="Martino E."/>
            <person name="Perotto S."/>
            <person name="Kohler A."/>
            <person name="Nagy L.G."/>
            <person name="Floudas D."/>
            <person name="Copeland A."/>
            <person name="Barry K.W."/>
            <person name="Cichocki N."/>
            <person name="Veneault-Fourrey C."/>
            <person name="LaButti K."/>
            <person name="Lindquist E.A."/>
            <person name="Lipzen A."/>
            <person name="Lundell T."/>
            <person name="Morin E."/>
            <person name="Murat C."/>
            <person name="Sun H."/>
            <person name="Tunlid A."/>
            <person name="Henrissat B."/>
            <person name="Grigoriev I.V."/>
            <person name="Hibbett D.S."/>
            <person name="Martin F."/>
            <person name="Nordberg H.P."/>
            <person name="Cantor M.N."/>
            <person name="Hua S.X."/>
        </authorList>
    </citation>
    <scope>NUCLEOTIDE SEQUENCE [LARGE SCALE GENOMIC DNA]</scope>
    <source>
        <strain evidence="3 4">Zn</strain>
    </source>
</reference>
<proteinExistence type="predicted"/>
<dbReference type="InterPro" id="IPR036477">
    <property type="entry name" value="Formyl_transf_N_sf"/>
</dbReference>
<organism evidence="3 4">
    <name type="scientific">Oidiodendron maius (strain Zn)</name>
    <dbReference type="NCBI Taxonomy" id="913774"/>
    <lineage>
        <taxon>Eukaryota</taxon>
        <taxon>Fungi</taxon>
        <taxon>Dikarya</taxon>
        <taxon>Ascomycota</taxon>
        <taxon>Pezizomycotina</taxon>
        <taxon>Leotiomycetes</taxon>
        <taxon>Leotiomycetes incertae sedis</taxon>
        <taxon>Myxotrichaceae</taxon>
        <taxon>Oidiodendron</taxon>
    </lineage>
</organism>
<dbReference type="STRING" id="913774.A0A0C3DWP4"/>
<protein>
    <recommendedName>
        <fullName evidence="1">methionyl-tRNA formyltransferase</fullName>
        <ecNumber evidence="1">2.1.2.9</ecNumber>
    </recommendedName>
</protein>
<gene>
    <name evidence="3" type="ORF">OIDMADRAFT_113054</name>
</gene>